<proteinExistence type="predicted"/>
<evidence type="ECO:0000313" key="3">
    <source>
        <dbReference type="Proteomes" id="UP001493153"/>
    </source>
</evidence>
<dbReference type="InterPro" id="IPR021549">
    <property type="entry name" value="DUF2894"/>
</dbReference>
<protein>
    <submittedName>
        <fullName evidence="2">DUF2894 domain-containing protein</fullName>
    </submittedName>
</protein>
<reference evidence="2 3" key="1">
    <citation type="submission" date="2020-09" db="EMBL/GenBank/DDBJ databases">
        <title>Genome sequences of Mycetohabitans spp.</title>
        <authorList>
            <person name="Carter M.E."/>
            <person name="Carpenter S.C.D."/>
            <person name="Bogdanove A.J."/>
        </authorList>
    </citation>
    <scope>NUCLEOTIDE SEQUENCE [LARGE SCALE GENOMIC DNA]</scope>
    <source>
        <strain evidence="2 3">B12</strain>
    </source>
</reference>
<dbReference type="Pfam" id="PF11445">
    <property type="entry name" value="DUF2894"/>
    <property type="match status" value="1"/>
</dbReference>
<keyword evidence="3" id="KW-1185">Reference proteome</keyword>
<evidence type="ECO:0000256" key="1">
    <source>
        <dbReference type="SAM" id="MobiDB-lite"/>
    </source>
</evidence>
<evidence type="ECO:0000313" key="2">
    <source>
        <dbReference type="EMBL" id="WXK39115.1"/>
    </source>
</evidence>
<dbReference type="Proteomes" id="UP001493153">
    <property type="component" value="Chromosome"/>
</dbReference>
<dbReference type="EMBL" id="CP062176">
    <property type="protein sequence ID" value="WXK39115.1"/>
    <property type="molecule type" value="Genomic_DNA"/>
</dbReference>
<sequence length="219" mass="23936">MNAVSHSETHARARLDAWRASGADRLDPVRFCFIDALERRTAGHVGAVRRRLERRLGELLNAYAADLERADPRVGNADAATTSREPADPTLATVLDYIAARKRAHGDASAPAAASHPGSDPGPATLDYFRKTWAKVRIEKQLRQSLNQVPRNAGPLNSSSLVHRSLSLMRELSPGYLQQFLAYADTLSWMEQLNSGDPASAKDTVRAAVARKSARGKSR</sequence>
<dbReference type="RefSeq" id="WP_013435639.1">
    <property type="nucleotide sequence ID" value="NZ_CP062176.1"/>
</dbReference>
<name>A0ABZ2PVH9_9BURK</name>
<feature type="region of interest" description="Disordered" evidence="1">
    <location>
        <begin position="195"/>
        <end position="219"/>
    </location>
</feature>
<organism evidence="2 3">
    <name type="scientific">Mycetohabitans rhizoxinica</name>
    <dbReference type="NCBI Taxonomy" id="412963"/>
    <lineage>
        <taxon>Bacteria</taxon>
        <taxon>Pseudomonadati</taxon>
        <taxon>Pseudomonadota</taxon>
        <taxon>Betaproteobacteria</taxon>
        <taxon>Burkholderiales</taxon>
        <taxon>Burkholderiaceae</taxon>
        <taxon>Mycetohabitans</taxon>
    </lineage>
</organism>
<accession>A0ABZ2PVH9</accession>
<gene>
    <name evidence="2" type="ORF">IHE29_07395</name>
</gene>